<evidence type="ECO:0000256" key="8">
    <source>
        <dbReference type="ARBA" id="ARBA00023136"/>
    </source>
</evidence>
<protein>
    <recommendedName>
        <fullName evidence="12">Tafazzin family protein</fullName>
    </recommendedName>
</protein>
<dbReference type="SMART" id="SM00563">
    <property type="entry name" value="PlsC"/>
    <property type="match status" value="1"/>
</dbReference>
<comment type="caution">
    <text evidence="14">The sequence shown here is derived from an EMBL/GenBank/DDBJ whole genome shotgun (WGS) entry which is preliminary data.</text>
</comment>
<evidence type="ECO:0000256" key="5">
    <source>
        <dbReference type="ARBA" id="ARBA00022792"/>
    </source>
</evidence>
<keyword evidence="3" id="KW-0808">Transferase</keyword>
<keyword evidence="4" id="KW-1000">Mitochondrion outer membrane</keyword>
<evidence type="ECO:0000313" key="15">
    <source>
        <dbReference type="Proteomes" id="UP001362899"/>
    </source>
</evidence>
<gene>
    <name evidence="14" type="ORF">DASB73_037070</name>
</gene>
<evidence type="ECO:0000256" key="2">
    <source>
        <dbReference type="ARBA" id="ARBA00010524"/>
    </source>
</evidence>
<proteinExistence type="inferred from homology"/>
<evidence type="ECO:0000256" key="7">
    <source>
        <dbReference type="ARBA" id="ARBA00023128"/>
    </source>
</evidence>
<dbReference type="GO" id="GO:0035965">
    <property type="term" value="P:cardiolipin acyl-chain remodeling"/>
    <property type="evidence" value="ECO:0007669"/>
    <property type="project" value="TreeGrafter"/>
</dbReference>
<evidence type="ECO:0000259" key="13">
    <source>
        <dbReference type="SMART" id="SM00563"/>
    </source>
</evidence>
<comment type="similarity">
    <text evidence="2 12">Belongs to the taffazin family.</text>
</comment>
<evidence type="ECO:0000256" key="12">
    <source>
        <dbReference type="RuleBase" id="RU365062"/>
    </source>
</evidence>
<evidence type="ECO:0000256" key="3">
    <source>
        <dbReference type="ARBA" id="ARBA00022679"/>
    </source>
</evidence>
<dbReference type="SUPFAM" id="SSF69593">
    <property type="entry name" value="Glycerol-3-phosphate (1)-acyltransferase"/>
    <property type="match status" value="1"/>
</dbReference>
<dbReference type="PANTHER" id="PTHR12497:SF0">
    <property type="entry name" value="TAFAZZIN"/>
    <property type="match status" value="1"/>
</dbReference>
<reference evidence="14 15" key="1">
    <citation type="journal article" date="2023" name="Elife">
        <title>Identification of key yeast species and microbe-microbe interactions impacting larval growth of Drosophila in the wild.</title>
        <authorList>
            <person name="Mure A."/>
            <person name="Sugiura Y."/>
            <person name="Maeda R."/>
            <person name="Honda K."/>
            <person name="Sakurai N."/>
            <person name="Takahashi Y."/>
            <person name="Watada M."/>
            <person name="Katoh T."/>
            <person name="Gotoh A."/>
            <person name="Gotoh Y."/>
            <person name="Taniguchi I."/>
            <person name="Nakamura K."/>
            <person name="Hayashi T."/>
            <person name="Katayama T."/>
            <person name="Uemura T."/>
            <person name="Hattori Y."/>
        </authorList>
    </citation>
    <scope>NUCLEOTIDE SEQUENCE [LARGE SCALE GENOMIC DNA]</scope>
    <source>
        <strain evidence="14 15">SB-73</strain>
    </source>
</reference>
<dbReference type="Pfam" id="PF01553">
    <property type="entry name" value="Acyltransferase"/>
    <property type="match status" value="1"/>
</dbReference>
<evidence type="ECO:0000256" key="9">
    <source>
        <dbReference type="ARBA" id="ARBA00023315"/>
    </source>
</evidence>
<dbReference type="GO" id="GO:0005743">
    <property type="term" value="C:mitochondrial inner membrane"/>
    <property type="evidence" value="ECO:0007669"/>
    <property type="project" value="UniProtKB-SubCell"/>
</dbReference>
<dbReference type="GO" id="GO:0047184">
    <property type="term" value="F:1-acylglycerophosphocholine O-acyltransferase activity"/>
    <property type="evidence" value="ECO:0007669"/>
    <property type="project" value="TreeGrafter"/>
</dbReference>
<dbReference type="GO" id="GO:0007007">
    <property type="term" value="P:inner mitochondrial membrane organization"/>
    <property type="evidence" value="ECO:0007669"/>
    <property type="project" value="TreeGrafter"/>
</dbReference>
<comment type="catalytic activity">
    <reaction evidence="11">
        <text>1'-[1,2-diacyl-sn-glycero-3-phospho],3'-[1-acyl-sn-glycero-3-phospho]-glycerol + a 1,2-diacyl-sn-glycero-3-phosphocholine = a cardiolipin + a 1-acyl-sn-glycero-3-phosphocholine</text>
        <dbReference type="Rhea" id="RHEA:33731"/>
        <dbReference type="ChEBI" id="CHEBI:57643"/>
        <dbReference type="ChEBI" id="CHEBI:58168"/>
        <dbReference type="ChEBI" id="CHEBI:62237"/>
        <dbReference type="ChEBI" id="CHEBI:64743"/>
    </reaction>
    <physiologicalReaction direction="left-to-right" evidence="11">
        <dbReference type="Rhea" id="RHEA:33732"/>
    </physiologicalReaction>
    <physiologicalReaction direction="right-to-left" evidence="11">
        <dbReference type="Rhea" id="RHEA:33733"/>
    </physiologicalReaction>
</comment>
<dbReference type="GO" id="GO:0005741">
    <property type="term" value="C:mitochondrial outer membrane"/>
    <property type="evidence" value="ECO:0007669"/>
    <property type="project" value="UniProtKB-SubCell"/>
</dbReference>
<evidence type="ECO:0000256" key="4">
    <source>
        <dbReference type="ARBA" id="ARBA00022787"/>
    </source>
</evidence>
<dbReference type="AlphaFoldDB" id="A0AAV5RQE6"/>
<evidence type="ECO:0000313" key="14">
    <source>
        <dbReference type="EMBL" id="GMM52744.1"/>
    </source>
</evidence>
<evidence type="ECO:0000256" key="10">
    <source>
        <dbReference type="ARBA" id="ARBA00024323"/>
    </source>
</evidence>
<dbReference type="InterPro" id="IPR000872">
    <property type="entry name" value="Tafazzin"/>
</dbReference>
<accession>A0AAV5RQE6</accession>
<dbReference type="CDD" id="cd07989">
    <property type="entry name" value="LPLAT_AGPAT-like"/>
    <property type="match status" value="1"/>
</dbReference>
<keyword evidence="5" id="KW-0999">Mitochondrion inner membrane</keyword>
<name>A0AAV5RQE6_STABA</name>
<keyword evidence="6" id="KW-0443">Lipid metabolism</keyword>
<feature type="domain" description="Phospholipid/glycerol acyltransferase" evidence="13">
    <location>
        <begin position="78"/>
        <end position="209"/>
    </location>
</feature>
<sequence>MPTHTYRTYEQDTIARGNAFLNKFTKNNLFAKAMSSLTLFSVGSIAKVFMNMYHKTTVYNKEEFNELIYKSEKDKQPVITVMNHVSTLDDPLVWGASLPCSTLARPSRMRWTLGAEDVCFKTEGERQFFSYGQTIPVKRFGAGPDQPAVDAAISLLNQGKWVHAYPEGFVHQPLEPFAGTFRYFRWGISRLILESPKPALVIPIYGKGLEKVYPENMKSSILGHGEFRTPIDIAFGAPLDSARLSDFRGEWRDALQGSKNGEINGQIKSIRSRVADYIQQGVVKLKMKYFPSEINFDFDPRLRDASFWSNQTVVSVKGLTAAEKRKKAGVV</sequence>
<organism evidence="14 15">
    <name type="scientific">Starmerella bacillaris</name>
    <name type="common">Yeast</name>
    <name type="synonym">Candida zemplinina</name>
    <dbReference type="NCBI Taxonomy" id="1247836"/>
    <lineage>
        <taxon>Eukaryota</taxon>
        <taxon>Fungi</taxon>
        <taxon>Dikarya</taxon>
        <taxon>Ascomycota</taxon>
        <taxon>Saccharomycotina</taxon>
        <taxon>Dipodascomycetes</taxon>
        <taxon>Dipodascales</taxon>
        <taxon>Trichomonascaceae</taxon>
        <taxon>Starmerella</taxon>
    </lineage>
</organism>
<evidence type="ECO:0000256" key="1">
    <source>
        <dbReference type="ARBA" id="ARBA00004137"/>
    </source>
</evidence>
<dbReference type="PRINTS" id="PR00979">
    <property type="entry name" value="TAFAZZIN"/>
</dbReference>
<keyword evidence="9 14" id="KW-0012">Acyltransferase</keyword>
<comment type="subcellular location">
    <subcellularLocation>
        <location evidence="1">Mitochondrion inner membrane</location>
        <topology evidence="1">Peripheral membrane protein</topology>
        <orientation evidence="1">Intermembrane side</orientation>
    </subcellularLocation>
    <subcellularLocation>
        <location evidence="10">Mitochondrion outer membrane</location>
        <topology evidence="10">Peripheral membrane protein</topology>
        <orientation evidence="10">Intermembrane side</orientation>
    </subcellularLocation>
</comment>
<keyword evidence="7" id="KW-0496">Mitochondrion</keyword>
<dbReference type="Proteomes" id="UP001362899">
    <property type="component" value="Unassembled WGS sequence"/>
</dbReference>
<keyword evidence="8" id="KW-0472">Membrane</keyword>
<evidence type="ECO:0000256" key="6">
    <source>
        <dbReference type="ARBA" id="ARBA00023098"/>
    </source>
</evidence>
<dbReference type="InterPro" id="IPR002123">
    <property type="entry name" value="Plipid/glycerol_acylTrfase"/>
</dbReference>
<evidence type="ECO:0000256" key="11">
    <source>
        <dbReference type="ARBA" id="ARBA00047906"/>
    </source>
</evidence>
<dbReference type="EMBL" id="BTGC01000008">
    <property type="protein sequence ID" value="GMM52744.1"/>
    <property type="molecule type" value="Genomic_DNA"/>
</dbReference>
<keyword evidence="15" id="KW-1185">Reference proteome</keyword>
<dbReference type="PANTHER" id="PTHR12497">
    <property type="entry name" value="TAZ PROTEIN TAFAZZIN"/>
    <property type="match status" value="1"/>
</dbReference>